<dbReference type="Proteomes" id="UP000276133">
    <property type="component" value="Unassembled WGS sequence"/>
</dbReference>
<keyword evidence="1" id="KW-0812">Transmembrane</keyword>
<feature type="transmembrane region" description="Helical" evidence="1">
    <location>
        <begin position="50"/>
        <end position="68"/>
    </location>
</feature>
<dbReference type="EMBL" id="REGN01001210">
    <property type="protein sequence ID" value="RNA36246.1"/>
    <property type="molecule type" value="Genomic_DNA"/>
</dbReference>
<evidence type="ECO:0000313" key="3">
    <source>
        <dbReference type="Proteomes" id="UP000276133"/>
    </source>
</evidence>
<accession>A0A3M7SKG3</accession>
<protein>
    <submittedName>
        <fullName evidence="2">Uncharacterized protein</fullName>
    </submittedName>
</protein>
<keyword evidence="3" id="KW-1185">Reference proteome</keyword>
<reference evidence="2 3" key="1">
    <citation type="journal article" date="2018" name="Sci. Rep.">
        <title>Genomic signatures of local adaptation to the degree of environmental predictability in rotifers.</title>
        <authorList>
            <person name="Franch-Gras L."/>
            <person name="Hahn C."/>
            <person name="Garcia-Roger E.M."/>
            <person name="Carmona M.J."/>
            <person name="Serra M."/>
            <person name="Gomez A."/>
        </authorList>
    </citation>
    <scope>NUCLEOTIDE SEQUENCE [LARGE SCALE GENOMIC DNA]</scope>
    <source>
        <strain evidence="2">HYR1</strain>
    </source>
</reference>
<dbReference type="AlphaFoldDB" id="A0A3M7SKG3"/>
<name>A0A3M7SKG3_BRAPC</name>
<gene>
    <name evidence="2" type="ORF">BpHYR1_049143</name>
</gene>
<keyword evidence="1" id="KW-1133">Transmembrane helix</keyword>
<evidence type="ECO:0000313" key="2">
    <source>
        <dbReference type="EMBL" id="RNA36246.1"/>
    </source>
</evidence>
<organism evidence="2 3">
    <name type="scientific">Brachionus plicatilis</name>
    <name type="common">Marine rotifer</name>
    <name type="synonym">Brachionus muelleri</name>
    <dbReference type="NCBI Taxonomy" id="10195"/>
    <lineage>
        <taxon>Eukaryota</taxon>
        <taxon>Metazoa</taxon>
        <taxon>Spiralia</taxon>
        <taxon>Gnathifera</taxon>
        <taxon>Rotifera</taxon>
        <taxon>Eurotatoria</taxon>
        <taxon>Monogononta</taxon>
        <taxon>Pseudotrocha</taxon>
        <taxon>Ploima</taxon>
        <taxon>Brachionidae</taxon>
        <taxon>Brachionus</taxon>
    </lineage>
</organism>
<sequence length="101" mass="12158">MYHANGIDWNYHQLCFLSISFYSILTHELPQEGPFGLPSQMELQVKRKRIICKIDFFHTIMSITFIYLCTNSFRMVEPMRHGLIFCVPQSKYLSRERIWKH</sequence>
<evidence type="ECO:0000256" key="1">
    <source>
        <dbReference type="SAM" id="Phobius"/>
    </source>
</evidence>
<comment type="caution">
    <text evidence="2">The sequence shown here is derived from an EMBL/GenBank/DDBJ whole genome shotgun (WGS) entry which is preliminary data.</text>
</comment>
<keyword evidence="1" id="KW-0472">Membrane</keyword>
<proteinExistence type="predicted"/>